<organism evidence="1 2">
    <name type="scientific">Trichogramma kaykai</name>
    <dbReference type="NCBI Taxonomy" id="54128"/>
    <lineage>
        <taxon>Eukaryota</taxon>
        <taxon>Metazoa</taxon>
        <taxon>Ecdysozoa</taxon>
        <taxon>Arthropoda</taxon>
        <taxon>Hexapoda</taxon>
        <taxon>Insecta</taxon>
        <taxon>Pterygota</taxon>
        <taxon>Neoptera</taxon>
        <taxon>Endopterygota</taxon>
        <taxon>Hymenoptera</taxon>
        <taxon>Apocrita</taxon>
        <taxon>Proctotrupomorpha</taxon>
        <taxon>Chalcidoidea</taxon>
        <taxon>Trichogrammatidae</taxon>
        <taxon>Trichogramma</taxon>
    </lineage>
</organism>
<evidence type="ECO:0000313" key="2">
    <source>
        <dbReference type="Proteomes" id="UP001627154"/>
    </source>
</evidence>
<accession>A0ABD2XFR4</accession>
<comment type="caution">
    <text evidence="1">The sequence shown here is derived from an EMBL/GenBank/DDBJ whole genome shotgun (WGS) entry which is preliminary data.</text>
</comment>
<dbReference type="AlphaFoldDB" id="A0ABD2XFR4"/>
<name>A0ABD2XFR4_9HYME</name>
<protein>
    <submittedName>
        <fullName evidence="1">Uncharacterized protein</fullName>
    </submittedName>
</protein>
<dbReference type="Proteomes" id="UP001627154">
    <property type="component" value="Unassembled WGS sequence"/>
</dbReference>
<gene>
    <name evidence="1" type="ORF">TKK_003067</name>
</gene>
<keyword evidence="2" id="KW-1185">Reference proteome</keyword>
<proteinExistence type="predicted"/>
<dbReference type="EMBL" id="JBJJXI010000026">
    <property type="protein sequence ID" value="KAL3404072.1"/>
    <property type="molecule type" value="Genomic_DNA"/>
</dbReference>
<sequence>MKSFPCRMYVGICADFTFKISTHVHAYIHGHDIDIWSCRLTSEDEKKSISSTRWHCGAAAAAASKTSRKMPSTQARERSVRICNTPSMLPGGLTYIRLIPDEQYGKKHGIVRLRFESSV</sequence>
<evidence type="ECO:0000313" key="1">
    <source>
        <dbReference type="EMBL" id="KAL3404072.1"/>
    </source>
</evidence>
<reference evidence="1 2" key="1">
    <citation type="journal article" date="2024" name="bioRxiv">
        <title>A reference genome for Trichogramma kaykai: A tiny desert-dwelling parasitoid wasp with competing sex-ratio distorters.</title>
        <authorList>
            <person name="Culotta J."/>
            <person name="Lindsey A.R."/>
        </authorList>
    </citation>
    <scope>NUCLEOTIDE SEQUENCE [LARGE SCALE GENOMIC DNA]</scope>
    <source>
        <strain evidence="1 2">KSX58</strain>
    </source>
</reference>